<dbReference type="STRING" id="706587.Desti_4060"/>
<dbReference type="AlphaFoldDB" id="I4CAV8"/>
<evidence type="ECO:0000256" key="1">
    <source>
        <dbReference type="ARBA" id="ARBA00023098"/>
    </source>
</evidence>
<gene>
    <name evidence="3" type="ordered locus">Desti_4060</name>
</gene>
<keyword evidence="4" id="KW-1185">Reference proteome</keyword>
<dbReference type="SUPFAM" id="SSF52151">
    <property type="entry name" value="FabD/lysophospholipase-like"/>
    <property type="match status" value="1"/>
</dbReference>
<dbReference type="InterPro" id="IPR016035">
    <property type="entry name" value="Acyl_Trfase/lysoPLipase"/>
</dbReference>
<dbReference type="EMBL" id="CP003360">
    <property type="protein sequence ID" value="AFM26699.1"/>
    <property type="molecule type" value="Genomic_DNA"/>
</dbReference>
<dbReference type="Proteomes" id="UP000006055">
    <property type="component" value="Chromosome"/>
</dbReference>
<sequence length="388" mass="43531">MHKYLPDTGEKSNEKKQLRIIELAWKGTVLLTAMKKYIEFKAGSEILTRLRDEGLDSRLISVFTGPAGGPKWFVSVGFDTMLMKTDFLCHGNGRVLLAGSSAGAWRCLAMACKDPLLAYENLRIAYSRNIFTAEDTPVTVSEALARNVESFLSDDNVDHILNHPHYDLAVHAVRALGLTASENKRLQGGAILVAALANAFTPKNMRLFFERVVFVSGPELPDFVHAFKGRAIRMNEENVRKAALATGSLPYIVKGVTDIAGAPPGIYRDGGITDYQLNQDYCPRDGSITLFFHYQERIVPGWFDKLLTWRVPQSGILDRVLQVFPGPDFLKRLPDGRLPDREDFRIFVNDPKERIRRWDKVSELSEILGQEFGEAVTSGNIRHLVRPL</sequence>
<dbReference type="HOGENOM" id="CLU_813289_0_0_7"/>
<reference evidence="4" key="1">
    <citation type="submission" date="2012-06" db="EMBL/GenBank/DDBJ databases">
        <title>Complete sequence of chromosome of Desulfomonile tiedjei DSM 6799.</title>
        <authorList>
            <person name="Lucas S."/>
            <person name="Copeland A."/>
            <person name="Lapidus A."/>
            <person name="Glavina del Rio T."/>
            <person name="Dalin E."/>
            <person name="Tice H."/>
            <person name="Bruce D."/>
            <person name="Goodwin L."/>
            <person name="Pitluck S."/>
            <person name="Peters L."/>
            <person name="Ovchinnikova G."/>
            <person name="Zeytun A."/>
            <person name="Lu M."/>
            <person name="Kyrpides N."/>
            <person name="Mavromatis K."/>
            <person name="Ivanova N."/>
            <person name="Brettin T."/>
            <person name="Detter J.C."/>
            <person name="Han C."/>
            <person name="Larimer F."/>
            <person name="Land M."/>
            <person name="Hauser L."/>
            <person name="Markowitz V."/>
            <person name="Cheng J.-F."/>
            <person name="Hugenholtz P."/>
            <person name="Woyke T."/>
            <person name="Wu D."/>
            <person name="Spring S."/>
            <person name="Schroeder M."/>
            <person name="Brambilla E."/>
            <person name="Klenk H.-P."/>
            <person name="Eisen J.A."/>
        </authorList>
    </citation>
    <scope>NUCLEOTIDE SEQUENCE [LARGE SCALE GENOMIC DNA]</scope>
    <source>
        <strain evidence="4">ATCC 49306 / DSM 6799 / DCB-1</strain>
    </source>
</reference>
<evidence type="ECO:0000313" key="3">
    <source>
        <dbReference type="EMBL" id="AFM26699.1"/>
    </source>
</evidence>
<evidence type="ECO:0000313" key="4">
    <source>
        <dbReference type="Proteomes" id="UP000006055"/>
    </source>
</evidence>
<dbReference type="GO" id="GO:0006629">
    <property type="term" value="P:lipid metabolic process"/>
    <property type="evidence" value="ECO:0007669"/>
    <property type="project" value="UniProtKB-KW"/>
</dbReference>
<feature type="domain" description="PNPLA" evidence="2">
    <location>
        <begin position="95"/>
        <end position="274"/>
    </location>
</feature>
<dbReference type="eggNOG" id="COG1752">
    <property type="taxonomic scope" value="Bacteria"/>
</dbReference>
<dbReference type="PATRIC" id="fig|706587.4.peg.4603"/>
<organism evidence="3 4">
    <name type="scientific">Desulfomonile tiedjei (strain ATCC 49306 / DSM 6799 / DCB-1)</name>
    <dbReference type="NCBI Taxonomy" id="706587"/>
    <lineage>
        <taxon>Bacteria</taxon>
        <taxon>Pseudomonadati</taxon>
        <taxon>Thermodesulfobacteriota</taxon>
        <taxon>Desulfomonilia</taxon>
        <taxon>Desulfomonilales</taxon>
        <taxon>Desulfomonilaceae</taxon>
        <taxon>Desulfomonile</taxon>
    </lineage>
</organism>
<dbReference type="InterPro" id="IPR002641">
    <property type="entry name" value="PNPLA_dom"/>
</dbReference>
<protein>
    <recommendedName>
        <fullName evidence="2">PNPLA domain-containing protein</fullName>
    </recommendedName>
</protein>
<dbReference type="Pfam" id="PF01734">
    <property type="entry name" value="Patatin"/>
    <property type="match status" value="1"/>
</dbReference>
<proteinExistence type="predicted"/>
<evidence type="ECO:0000259" key="2">
    <source>
        <dbReference type="Pfam" id="PF01734"/>
    </source>
</evidence>
<name>I4CAV8_DESTA</name>
<keyword evidence="1" id="KW-0443">Lipid metabolism</keyword>
<accession>I4CAV8</accession>
<dbReference type="KEGG" id="dti:Desti_4060"/>